<organism evidence="1 2">
    <name type="scientific">Actinoplanes palleronii</name>
    <dbReference type="NCBI Taxonomy" id="113570"/>
    <lineage>
        <taxon>Bacteria</taxon>
        <taxon>Bacillati</taxon>
        <taxon>Actinomycetota</taxon>
        <taxon>Actinomycetes</taxon>
        <taxon>Micromonosporales</taxon>
        <taxon>Micromonosporaceae</taxon>
        <taxon>Actinoplanes</taxon>
    </lineage>
</organism>
<name>A0ABQ4BN88_9ACTN</name>
<dbReference type="Proteomes" id="UP000624709">
    <property type="component" value="Unassembled WGS sequence"/>
</dbReference>
<protein>
    <submittedName>
        <fullName evidence="1">Uncharacterized protein</fullName>
    </submittedName>
</protein>
<sequence>MKLCSFEFAVDNGMLTIGAAEAADGEQPTLEDLPAVAATQLFMRCRQQIAPVRVGFWRGEAPPSSYEILSVKITLPHGLLTVGETFLRPYLSWPVCAAGQSVDVRIGVDDEDDAASVTVLIYAVGARLPSSRDRAHLVRALAEYDQLEKLDVVTAEHSFPLERFSSAFHIIRHGVASGAAGGRVRYGVQTIVEWMRWLKADISRENLEGVDGLIMSRVGLNVSPDQAAREILAEFAGRLGVSLEELLFARR</sequence>
<dbReference type="RefSeq" id="WP_203829551.1">
    <property type="nucleotide sequence ID" value="NZ_BAAATY010000043.1"/>
</dbReference>
<keyword evidence="2" id="KW-1185">Reference proteome</keyword>
<accession>A0ABQ4BN88</accession>
<proteinExistence type="predicted"/>
<evidence type="ECO:0000313" key="1">
    <source>
        <dbReference type="EMBL" id="GIE71756.1"/>
    </source>
</evidence>
<comment type="caution">
    <text evidence="1">The sequence shown here is derived from an EMBL/GenBank/DDBJ whole genome shotgun (WGS) entry which is preliminary data.</text>
</comment>
<gene>
    <name evidence="1" type="ORF">Apa02nite_078640</name>
</gene>
<reference evidence="1 2" key="1">
    <citation type="submission" date="2021-01" db="EMBL/GenBank/DDBJ databases">
        <title>Whole genome shotgun sequence of Actinoplanes palleronii NBRC 14916.</title>
        <authorList>
            <person name="Komaki H."/>
            <person name="Tamura T."/>
        </authorList>
    </citation>
    <scope>NUCLEOTIDE SEQUENCE [LARGE SCALE GENOMIC DNA]</scope>
    <source>
        <strain evidence="1 2">NBRC 14916</strain>
    </source>
</reference>
<evidence type="ECO:0000313" key="2">
    <source>
        <dbReference type="Proteomes" id="UP000624709"/>
    </source>
</evidence>
<dbReference type="EMBL" id="BOMS01000131">
    <property type="protein sequence ID" value="GIE71756.1"/>
    <property type="molecule type" value="Genomic_DNA"/>
</dbReference>